<dbReference type="InterPro" id="IPR006109">
    <property type="entry name" value="G3P_DH_NAD-dep_C"/>
</dbReference>
<dbReference type="GO" id="GO:0005975">
    <property type="term" value="P:carbohydrate metabolic process"/>
    <property type="evidence" value="ECO:0007669"/>
    <property type="project" value="InterPro"/>
</dbReference>
<reference evidence="21" key="1">
    <citation type="submission" date="2016-03" db="EMBL/GenBank/DDBJ databases">
        <authorList>
            <person name="Ploux O."/>
        </authorList>
    </citation>
    <scope>NUCLEOTIDE SEQUENCE</scope>
    <source>
        <strain evidence="21">UC10</strain>
    </source>
</reference>
<evidence type="ECO:0000256" key="6">
    <source>
        <dbReference type="ARBA" id="ARBA00023027"/>
    </source>
</evidence>
<feature type="active site" description="Proton acceptor" evidence="14 15">
    <location>
        <position position="193"/>
    </location>
</feature>
<dbReference type="FunFam" id="3.40.50.720:FF:000019">
    <property type="entry name" value="Glycerol-3-phosphate dehydrogenase [NAD(P)+]"/>
    <property type="match status" value="1"/>
</dbReference>
<keyword evidence="2 14" id="KW-0444">Lipid biosynthesis</keyword>
<feature type="binding site" evidence="14">
    <location>
        <position position="20"/>
    </location>
    <ligand>
        <name>NADPH</name>
        <dbReference type="ChEBI" id="CHEBI:57783"/>
    </ligand>
</feature>
<feature type="binding site" evidence="14">
    <location>
        <position position="40"/>
    </location>
    <ligand>
        <name>NADPH</name>
        <dbReference type="ChEBI" id="CHEBI:57783"/>
    </ligand>
</feature>
<dbReference type="GO" id="GO:0141153">
    <property type="term" value="F:glycerol-3-phosphate dehydrogenase (NADP+) activity"/>
    <property type="evidence" value="ECO:0007669"/>
    <property type="project" value="RHEA"/>
</dbReference>
<dbReference type="GO" id="GO:0046168">
    <property type="term" value="P:glycerol-3-phosphate catabolic process"/>
    <property type="evidence" value="ECO:0007669"/>
    <property type="project" value="InterPro"/>
</dbReference>
<dbReference type="NCBIfam" id="NF000940">
    <property type="entry name" value="PRK00094.1-2"/>
    <property type="match status" value="1"/>
</dbReference>
<evidence type="ECO:0000256" key="2">
    <source>
        <dbReference type="ARBA" id="ARBA00022516"/>
    </source>
</evidence>
<evidence type="ECO:0000256" key="17">
    <source>
        <dbReference type="PIRSR" id="PIRSR000114-3"/>
    </source>
</evidence>
<feature type="binding site" evidence="14">
    <location>
        <position position="110"/>
    </location>
    <ligand>
        <name>sn-glycerol 3-phosphate</name>
        <dbReference type="ChEBI" id="CHEBI:57597"/>
    </ligand>
</feature>
<evidence type="ECO:0000256" key="8">
    <source>
        <dbReference type="ARBA" id="ARBA00023209"/>
    </source>
</evidence>
<keyword evidence="9 14" id="KW-1208">Phospholipid metabolism</keyword>
<keyword evidence="8 14" id="KW-0594">Phospholipid biosynthesis</keyword>
<evidence type="ECO:0000256" key="13">
    <source>
        <dbReference type="ARBA" id="ARBA00080511"/>
    </source>
</evidence>
<feature type="binding site" evidence="17">
    <location>
        <position position="257"/>
    </location>
    <ligand>
        <name>NAD(+)</name>
        <dbReference type="ChEBI" id="CHEBI:57540"/>
    </ligand>
</feature>
<comment type="similarity">
    <text evidence="1 14 18">Belongs to the NAD-dependent glycerol-3-phosphate dehydrogenase family.</text>
</comment>
<feature type="binding site" evidence="14">
    <location>
        <position position="256"/>
    </location>
    <ligand>
        <name>sn-glycerol 3-phosphate</name>
        <dbReference type="ChEBI" id="CHEBI:57597"/>
    </ligand>
</feature>
<feature type="binding site" evidence="14">
    <location>
        <position position="142"/>
    </location>
    <ligand>
        <name>NADPH</name>
        <dbReference type="ChEBI" id="CHEBI:57783"/>
    </ligand>
</feature>
<dbReference type="EC" id="1.1.1.94" evidence="11 14"/>
<evidence type="ECO:0000256" key="18">
    <source>
        <dbReference type="RuleBase" id="RU000437"/>
    </source>
</evidence>
<feature type="binding site" evidence="14">
    <location>
        <position position="140"/>
    </location>
    <ligand>
        <name>sn-glycerol 3-phosphate</name>
        <dbReference type="ChEBI" id="CHEBI:57597"/>
    </ligand>
</feature>
<dbReference type="GO" id="GO:0051287">
    <property type="term" value="F:NAD binding"/>
    <property type="evidence" value="ECO:0007669"/>
    <property type="project" value="InterPro"/>
</dbReference>
<feature type="binding site" evidence="14">
    <location>
        <position position="246"/>
    </location>
    <ligand>
        <name>sn-glycerol 3-phosphate</name>
        <dbReference type="ChEBI" id="CHEBI:57597"/>
    </ligand>
</feature>
<keyword evidence="3 14" id="KW-0547">Nucleotide-binding</keyword>
<dbReference type="NCBIfam" id="NF000942">
    <property type="entry name" value="PRK00094.1-4"/>
    <property type="match status" value="1"/>
</dbReference>
<proteinExistence type="inferred from homology"/>
<keyword evidence="6 14" id="KW-0520">NAD</keyword>
<name>A0A1Y5PXK9_9SPHN</name>
<dbReference type="PRINTS" id="PR00077">
    <property type="entry name" value="GPDHDRGNASE"/>
</dbReference>
<feature type="binding site" evidence="14">
    <location>
        <position position="257"/>
    </location>
    <ligand>
        <name>sn-glycerol 3-phosphate</name>
        <dbReference type="ChEBI" id="CHEBI:57597"/>
    </ligand>
</feature>
<accession>A0A1Y5PXK9</accession>
<dbReference type="SUPFAM" id="SSF48179">
    <property type="entry name" value="6-phosphogluconate dehydrogenase C-terminal domain-like"/>
    <property type="match status" value="1"/>
</dbReference>
<evidence type="ECO:0000256" key="16">
    <source>
        <dbReference type="PIRSR" id="PIRSR000114-2"/>
    </source>
</evidence>
<dbReference type="Pfam" id="PF01210">
    <property type="entry name" value="NAD_Gly3P_dh_N"/>
    <property type="match status" value="1"/>
</dbReference>
<feature type="binding site" evidence="14">
    <location>
        <position position="138"/>
    </location>
    <ligand>
        <name>sn-glycerol 3-phosphate</name>
        <dbReference type="ChEBI" id="CHEBI:57597"/>
    </ligand>
</feature>
<comment type="pathway">
    <text evidence="14">Membrane lipid metabolism; glycerophospholipid metabolism.</text>
</comment>
<dbReference type="InterPro" id="IPR011128">
    <property type="entry name" value="G3P_DH_NAD-dep_N"/>
</dbReference>
<dbReference type="SUPFAM" id="SSF51735">
    <property type="entry name" value="NAD(P)-binding Rossmann-fold domains"/>
    <property type="match status" value="1"/>
</dbReference>
<dbReference type="PIRSF" id="PIRSF000114">
    <property type="entry name" value="Glycerol-3-P_dh"/>
    <property type="match status" value="1"/>
</dbReference>
<dbReference type="GO" id="GO:0006650">
    <property type="term" value="P:glycerophospholipid metabolic process"/>
    <property type="evidence" value="ECO:0007669"/>
    <property type="project" value="UniProtKB-UniRule"/>
</dbReference>
<dbReference type="AlphaFoldDB" id="A0A1Y5PXK9"/>
<comment type="caution">
    <text evidence="14">Lacks conserved residue(s) required for the propagation of feature annotation.</text>
</comment>
<evidence type="ECO:0000256" key="9">
    <source>
        <dbReference type="ARBA" id="ARBA00023264"/>
    </source>
</evidence>
<feature type="binding site" evidence="14">
    <location>
        <position position="110"/>
    </location>
    <ligand>
        <name>NADPH</name>
        <dbReference type="ChEBI" id="CHEBI:57783"/>
    </ligand>
</feature>
<dbReference type="EMBL" id="LT598653">
    <property type="protein sequence ID" value="SBV34719.1"/>
    <property type="molecule type" value="Genomic_DNA"/>
</dbReference>
<evidence type="ECO:0000256" key="4">
    <source>
        <dbReference type="ARBA" id="ARBA00022857"/>
    </source>
</evidence>
<dbReference type="GO" id="GO:0005829">
    <property type="term" value="C:cytosol"/>
    <property type="evidence" value="ECO:0007669"/>
    <property type="project" value="TreeGrafter"/>
</dbReference>
<evidence type="ECO:0000259" key="20">
    <source>
        <dbReference type="Pfam" id="PF07479"/>
    </source>
</evidence>
<evidence type="ECO:0000256" key="7">
    <source>
        <dbReference type="ARBA" id="ARBA00023098"/>
    </source>
</evidence>
<feature type="binding site" evidence="14">
    <location>
        <position position="193"/>
    </location>
    <ligand>
        <name>sn-glycerol 3-phosphate</name>
        <dbReference type="ChEBI" id="CHEBI:57597"/>
    </ligand>
</feature>
<dbReference type="FunFam" id="1.10.1040.10:FF:000001">
    <property type="entry name" value="Glycerol-3-phosphate dehydrogenase [NAD(P)+]"/>
    <property type="match status" value="1"/>
</dbReference>
<evidence type="ECO:0000256" key="5">
    <source>
        <dbReference type="ARBA" id="ARBA00023002"/>
    </source>
</evidence>
<evidence type="ECO:0000256" key="3">
    <source>
        <dbReference type="ARBA" id="ARBA00022741"/>
    </source>
</evidence>
<keyword evidence="7 14" id="KW-0443">Lipid metabolism</keyword>
<evidence type="ECO:0000256" key="11">
    <source>
        <dbReference type="ARBA" id="ARBA00066687"/>
    </source>
</evidence>
<evidence type="ECO:0000313" key="21">
    <source>
        <dbReference type="EMBL" id="SBV34719.1"/>
    </source>
</evidence>
<dbReference type="PROSITE" id="PS00957">
    <property type="entry name" value="NAD_G3PDH"/>
    <property type="match status" value="1"/>
</dbReference>
<feature type="binding site" evidence="16">
    <location>
        <position position="110"/>
    </location>
    <ligand>
        <name>substrate</name>
    </ligand>
</feature>
<dbReference type="InterPro" id="IPR006168">
    <property type="entry name" value="G3P_DH_NAD-dep"/>
</dbReference>
<keyword evidence="4 14" id="KW-0521">NADP</keyword>
<sequence>MTRESMTSYKRFGVVGGGAWGTALAQLLAADGAPVRLWAREDDVVTAINAEHRNPAFLPGAALSPSLTATGDLADMADLDALLIVVPVPFLRAVLADLPPGDAPLIFCSKGMEAGSFAFPIDMAQDLAPQRPHAVLSGPTFAHEVAAGLPTAITLAAADADVAAGLAQALARPHFRPYVSTDMIGAEIGGAVKNILAIACGIVDGAGLGLNARAALISRGFAEMARFGLARGAQAETLAGLAGLGDLVLTCTSSNSRNFALGQGLGRGEAAETLMADRRTVAEGAFSAPVVAAAARADGIDMPITETVARLVAGEVRVADAIQALLSRPLRPEGR</sequence>
<evidence type="ECO:0000256" key="14">
    <source>
        <dbReference type="HAMAP-Rule" id="MF_00394"/>
    </source>
</evidence>
<dbReference type="Gene3D" id="3.40.50.720">
    <property type="entry name" value="NAD(P)-binding Rossmann-like Domain"/>
    <property type="match status" value="1"/>
</dbReference>
<feature type="binding site" evidence="17">
    <location>
        <position position="90"/>
    </location>
    <ligand>
        <name>NAD(+)</name>
        <dbReference type="ChEBI" id="CHEBI:57540"/>
    </ligand>
</feature>
<feature type="binding site" evidence="16">
    <location>
        <begin position="257"/>
        <end position="258"/>
    </location>
    <ligand>
        <name>substrate</name>
    </ligand>
</feature>
<comment type="function">
    <text evidence="14">Catalyzes the reduction of the glycolytic intermediate dihydroxyacetone phosphate (DHAP) to sn-glycerol 3-phosphate (G3P), the key precursor for phospholipid synthesis.</text>
</comment>
<feature type="binding site" evidence="14">
    <location>
        <position position="257"/>
    </location>
    <ligand>
        <name>NADPH</name>
        <dbReference type="ChEBI" id="CHEBI:57783"/>
    </ligand>
</feature>
<dbReference type="GO" id="GO:0046167">
    <property type="term" value="P:glycerol-3-phosphate biosynthetic process"/>
    <property type="evidence" value="ECO:0007669"/>
    <property type="project" value="UniProtKB-UniRule"/>
</dbReference>
<keyword evidence="5 14" id="KW-0560">Oxidoreductase</keyword>
<feature type="binding site" evidence="14">
    <location>
        <position position="258"/>
    </location>
    <ligand>
        <name>sn-glycerol 3-phosphate</name>
        <dbReference type="ChEBI" id="CHEBI:57597"/>
    </ligand>
</feature>
<feature type="domain" description="Glycerol-3-phosphate dehydrogenase NAD-dependent C-terminal" evidence="20">
    <location>
        <begin position="182"/>
        <end position="322"/>
    </location>
</feature>
<feature type="binding site" evidence="17">
    <location>
        <begin position="16"/>
        <end position="21"/>
    </location>
    <ligand>
        <name>NAD(+)</name>
        <dbReference type="ChEBI" id="CHEBI:57540"/>
    </ligand>
</feature>
<evidence type="ECO:0000256" key="1">
    <source>
        <dbReference type="ARBA" id="ARBA00011009"/>
    </source>
</evidence>
<dbReference type="InterPro" id="IPR036291">
    <property type="entry name" value="NAD(P)-bd_dom_sf"/>
</dbReference>
<feature type="domain" description="Glycerol-3-phosphate dehydrogenase NAD-dependent N-terminal" evidence="19">
    <location>
        <begin position="13"/>
        <end position="162"/>
    </location>
</feature>
<keyword evidence="14" id="KW-0963">Cytoplasm</keyword>
<feature type="binding site" evidence="17">
    <location>
        <position position="142"/>
    </location>
    <ligand>
        <name>NAD(+)</name>
        <dbReference type="ChEBI" id="CHEBI:57540"/>
    </ligand>
</feature>
<dbReference type="InterPro" id="IPR013328">
    <property type="entry name" value="6PGD_dom2"/>
</dbReference>
<protein>
    <recommendedName>
        <fullName evidence="12 14">Glycerol-3-phosphate dehydrogenase [NAD(P)+]</fullName>
        <ecNumber evidence="11 14">1.1.1.94</ecNumber>
    </recommendedName>
    <alternativeName>
        <fullName evidence="14">NAD(P)(+)-dependent glycerol-3-phosphate dehydrogenase</fullName>
    </alternativeName>
    <alternativeName>
        <fullName evidence="13 14">NAD(P)H-dependent dihydroxyacetone-phosphate reductase</fullName>
    </alternativeName>
</protein>
<feature type="binding site" evidence="14">
    <location>
        <position position="283"/>
    </location>
    <ligand>
        <name>NADPH</name>
        <dbReference type="ChEBI" id="CHEBI:57783"/>
    </ligand>
</feature>
<comment type="catalytic activity">
    <reaction evidence="14">
        <text>sn-glycerol 3-phosphate + NAD(+) = dihydroxyacetone phosphate + NADH + H(+)</text>
        <dbReference type="Rhea" id="RHEA:11092"/>
        <dbReference type="ChEBI" id="CHEBI:15378"/>
        <dbReference type="ChEBI" id="CHEBI:57540"/>
        <dbReference type="ChEBI" id="CHEBI:57597"/>
        <dbReference type="ChEBI" id="CHEBI:57642"/>
        <dbReference type="ChEBI" id="CHEBI:57945"/>
        <dbReference type="EC" id="1.1.1.94"/>
    </reaction>
</comment>
<comment type="subcellular location">
    <subcellularLocation>
        <location evidence="14">Cytoplasm</location>
    </subcellularLocation>
</comment>
<gene>
    <name evidence="14 21" type="primary">gpsA</name>
    <name evidence="21" type="ORF">SPPYR_3604</name>
</gene>
<dbReference type="GO" id="GO:0008654">
    <property type="term" value="P:phospholipid biosynthetic process"/>
    <property type="evidence" value="ECO:0007669"/>
    <property type="project" value="UniProtKB-KW"/>
</dbReference>
<dbReference type="Pfam" id="PF07479">
    <property type="entry name" value="NAD_Gly3P_dh_C"/>
    <property type="match status" value="1"/>
</dbReference>
<comment type="catalytic activity">
    <reaction evidence="10">
        <text>sn-glycerol 3-phosphate + NADP(+) = dihydroxyacetone phosphate + NADPH + H(+)</text>
        <dbReference type="Rhea" id="RHEA:11096"/>
        <dbReference type="ChEBI" id="CHEBI:15378"/>
        <dbReference type="ChEBI" id="CHEBI:57597"/>
        <dbReference type="ChEBI" id="CHEBI:57642"/>
        <dbReference type="ChEBI" id="CHEBI:57783"/>
        <dbReference type="ChEBI" id="CHEBI:58349"/>
        <dbReference type="EC" id="1.1.1.94"/>
    </reaction>
    <physiologicalReaction direction="right-to-left" evidence="10">
        <dbReference type="Rhea" id="RHEA:11098"/>
    </physiologicalReaction>
</comment>
<dbReference type="KEGG" id="sphu:SPPYR_3604"/>
<dbReference type="InterPro" id="IPR008927">
    <property type="entry name" value="6-PGluconate_DH-like_C_sf"/>
</dbReference>
<evidence type="ECO:0000256" key="12">
    <source>
        <dbReference type="ARBA" id="ARBA00069372"/>
    </source>
</evidence>
<feature type="binding site" evidence="14">
    <location>
        <position position="281"/>
    </location>
    <ligand>
        <name>NADPH</name>
        <dbReference type="ChEBI" id="CHEBI:57783"/>
    </ligand>
</feature>
<dbReference type="HAMAP" id="MF_00394">
    <property type="entry name" value="NAD_Glyc3P_dehydrog"/>
    <property type="match status" value="1"/>
</dbReference>
<dbReference type="PANTHER" id="PTHR11728:SF1">
    <property type="entry name" value="GLYCEROL-3-PHOSPHATE DEHYDROGENASE [NAD(+)] 2, CHLOROPLASTIC"/>
    <property type="match status" value="1"/>
</dbReference>
<organism evidence="21">
    <name type="scientific">uncultured Sphingopyxis sp</name>
    <dbReference type="NCBI Taxonomy" id="310581"/>
    <lineage>
        <taxon>Bacteria</taxon>
        <taxon>Pseudomonadati</taxon>
        <taxon>Pseudomonadota</taxon>
        <taxon>Alphaproteobacteria</taxon>
        <taxon>Sphingomonadales</taxon>
        <taxon>Sphingomonadaceae</taxon>
        <taxon>Sphingopyxis</taxon>
        <taxon>environmental samples</taxon>
    </lineage>
</organism>
<dbReference type="PANTHER" id="PTHR11728">
    <property type="entry name" value="GLYCEROL-3-PHOSPHATE DEHYDROGENASE"/>
    <property type="match status" value="1"/>
</dbReference>
<evidence type="ECO:0000259" key="19">
    <source>
        <dbReference type="Pfam" id="PF01210"/>
    </source>
</evidence>
<evidence type="ECO:0000256" key="15">
    <source>
        <dbReference type="PIRSR" id="PIRSR000114-1"/>
    </source>
</evidence>
<dbReference type="GO" id="GO:0141152">
    <property type="term" value="F:glycerol-3-phosphate dehydrogenase (NAD+) activity"/>
    <property type="evidence" value="ECO:0007669"/>
    <property type="project" value="RHEA"/>
</dbReference>
<evidence type="ECO:0000256" key="10">
    <source>
        <dbReference type="ARBA" id="ARBA00052716"/>
    </source>
</evidence>
<dbReference type="UniPathway" id="UPA00940"/>
<dbReference type="Gene3D" id="1.10.1040.10">
    <property type="entry name" value="N-(1-d-carboxylethyl)-l-norvaline Dehydrogenase, domain 2"/>
    <property type="match status" value="1"/>
</dbReference>